<dbReference type="EMBL" id="JPWF01000002">
    <property type="protein sequence ID" value="RCK39150.1"/>
    <property type="molecule type" value="Genomic_DNA"/>
</dbReference>
<feature type="domain" description="HTH luxR-type" evidence="4">
    <location>
        <begin position="302"/>
        <end position="367"/>
    </location>
</feature>
<protein>
    <recommendedName>
        <fullName evidence="4">HTH luxR-type domain-containing protein</fullName>
    </recommendedName>
</protein>
<dbReference type="PRINTS" id="PR00038">
    <property type="entry name" value="HTHLUXR"/>
</dbReference>
<gene>
    <name evidence="5" type="ORF">TH19_05055</name>
</gene>
<dbReference type="SUPFAM" id="SSF46894">
    <property type="entry name" value="C-terminal effector domain of the bipartite response regulators"/>
    <property type="match status" value="1"/>
</dbReference>
<dbReference type="PANTHER" id="PTHR44688:SF16">
    <property type="entry name" value="DNA-BINDING TRANSCRIPTIONAL ACTIVATOR DEVR_DOSR"/>
    <property type="match status" value="1"/>
</dbReference>
<dbReference type="SMART" id="SM00421">
    <property type="entry name" value="HTH_LUXR"/>
    <property type="match status" value="1"/>
</dbReference>
<dbReference type="AlphaFoldDB" id="A0A367WF84"/>
<evidence type="ECO:0000313" key="5">
    <source>
        <dbReference type="EMBL" id="RCK39150.1"/>
    </source>
</evidence>
<reference evidence="5 6" key="1">
    <citation type="submission" date="2014-07" db="EMBL/GenBank/DDBJ databases">
        <title>Draft genome sequence of Thalassospira profundimaris 35.</title>
        <authorList>
            <person name="Lai Q."/>
            <person name="Shao Z."/>
        </authorList>
    </citation>
    <scope>NUCLEOTIDE SEQUENCE [LARGE SCALE GENOMIC DNA]</scope>
    <source>
        <strain evidence="5 6">35</strain>
    </source>
</reference>
<keyword evidence="2" id="KW-0238">DNA-binding</keyword>
<dbReference type="Pfam" id="PF00196">
    <property type="entry name" value="GerE"/>
    <property type="match status" value="1"/>
</dbReference>
<keyword evidence="3" id="KW-0804">Transcription</keyword>
<dbReference type="Gene3D" id="1.10.10.10">
    <property type="entry name" value="Winged helix-like DNA-binding domain superfamily/Winged helix DNA-binding domain"/>
    <property type="match status" value="1"/>
</dbReference>
<evidence type="ECO:0000256" key="2">
    <source>
        <dbReference type="ARBA" id="ARBA00023125"/>
    </source>
</evidence>
<dbReference type="Proteomes" id="UP000253226">
    <property type="component" value="Unassembled WGS sequence"/>
</dbReference>
<evidence type="ECO:0000256" key="1">
    <source>
        <dbReference type="ARBA" id="ARBA00023015"/>
    </source>
</evidence>
<proteinExistence type="predicted"/>
<dbReference type="GO" id="GO:0006355">
    <property type="term" value="P:regulation of DNA-templated transcription"/>
    <property type="evidence" value="ECO:0007669"/>
    <property type="project" value="InterPro"/>
</dbReference>
<comment type="caution">
    <text evidence="5">The sequence shown here is derived from an EMBL/GenBank/DDBJ whole genome shotgun (WGS) entry which is preliminary data.</text>
</comment>
<dbReference type="PANTHER" id="PTHR44688">
    <property type="entry name" value="DNA-BINDING TRANSCRIPTIONAL ACTIVATOR DEVR_DOSR"/>
    <property type="match status" value="1"/>
</dbReference>
<dbReference type="InterPro" id="IPR000792">
    <property type="entry name" value="Tscrpt_reg_LuxR_C"/>
</dbReference>
<dbReference type="RefSeq" id="WP_114101190.1">
    <property type="nucleotide sequence ID" value="NZ_JPWF01000002.1"/>
</dbReference>
<organism evidence="5 6">
    <name type="scientific">Thalassospira profundimaris</name>
    <dbReference type="NCBI Taxonomy" id="502049"/>
    <lineage>
        <taxon>Bacteria</taxon>
        <taxon>Pseudomonadati</taxon>
        <taxon>Pseudomonadota</taxon>
        <taxon>Alphaproteobacteria</taxon>
        <taxon>Rhodospirillales</taxon>
        <taxon>Thalassospiraceae</taxon>
        <taxon>Thalassospira</taxon>
    </lineage>
</organism>
<dbReference type="GO" id="GO:0003677">
    <property type="term" value="F:DNA binding"/>
    <property type="evidence" value="ECO:0007669"/>
    <property type="project" value="UniProtKB-KW"/>
</dbReference>
<evidence type="ECO:0000256" key="3">
    <source>
        <dbReference type="ARBA" id="ARBA00023163"/>
    </source>
</evidence>
<dbReference type="InterPro" id="IPR036388">
    <property type="entry name" value="WH-like_DNA-bd_sf"/>
</dbReference>
<keyword evidence="1" id="KW-0805">Transcription regulation</keyword>
<dbReference type="PROSITE" id="PS50043">
    <property type="entry name" value="HTH_LUXR_2"/>
    <property type="match status" value="1"/>
</dbReference>
<evidence type="ECO:0000259" key="4">
    <source>
        <dbReference type="PROSITE" id="PS50043"/>
    </source>
</evidence>
<dbReference type="CDD" id="cd06170">
    <property type="entry name" value="LuxR_C_like"/>
    <property type="match status" value="1"/>
</dbReference>
<accession>A0A367WF84</accession>
<evidence type="ECO:0000313" key="6">
    <source>
        <dbReference type="Proteomes" id="UP000253226"/>
    </source>
</evidence>
<sequence>MIPLLYEAAIAPELWEDRLDWLAGELRCKNAIAVHVENVRPEISEYSFHSNSWITQASIDEYLSLGLNQNDSSAYCHQLDLYEFSIGDEVRHRNGDRSPSRFYPWLEKVTGCNQAAGMCVSRDASGYDILTVHYRDDGPFDPVEAAEKLRFIGPHMTKVLEMNRPVHLLRHRYGAFLDVLDRLRIGVAILNGKGEIIIINEEFSRILDSRDALIVGAGQRLTARDGQDARRLASAVQKLGQPDLFSKSSENLRFNSRVNESSAYLLDLAPLRERQGTFGGQFSGVLATVVDPFWYTDINTDLLKHHFALTRTETDVFDAVLRGLSNSEIADHLGKGPETVKSQLGSVYRKTGVKDRLELVRLAVQMIIPLNEEKASSK</sequence>
<dbReference type="InterPro" id="IPR016032">
    <property type="entry name" value="Sig_transdc_resp-reg_C-effctor"/>
</dbReference>
<name>A0A367WF84_9PROT</name>